<comment type="caution">
    <text evidence="1">The sequence shown here is derived from an EMBL/GenBank/DDBJ whole genome shotgun (WGS) entry which is preliminary data.</text>
</comment>
<gene>
    <name evidence="1" type="ORF">Tci_924316</name>
</gene>
<name>A0A699WXU9_TANCI</name>
<dbReference type="EMBL" id="BKCJ011781201">
    <property type="protein sequence ID" value="GFD52347.1"/>
    <property type="molecule type" value="Genomic_DNA"/>
</dbReference>
<proteinExistence type="predicted"/>
<reference evidence="1" key="1">
    <citation type="journal article" date="2019" name="Sci. Rep.">
        <title>Draft genome of Tanacetum cinerariifolium, the natural source of mosquito coil.</title>
        <authorList>
            <person name="Yamashiro T."/>
            <person name="Shiraishi A."/>
            <person name="Satake H."/>
            <person name="Nakayama K."/>
        </authorList>
    </citation>
    <scope>NUCLEOTIDE SEQUENCE</scope>
</reference>
<protein>
    <submittedName>
        <fullName evidence="1">Uncharacterized protein</fullName>
    </submittedName>
</protein>
<feature type="non-terminal residue" evidence="1">
    <location>
        <position position="1"/>
    </location>
</feature>
<dbReference type="AlphaFoldDB" id="A0A699WXU9"/>
<evidence type="ECO:0000313" key="1">
    <source>
        <dbReference type="EMBL" id="GFD52347.1"/>
    </source>
</evidence>
<organism evidence="1">
    <name type="scientific">Tanacetum cinerariifolium</name>
    <name type="common">Dalmatian daisy</name>
    <name type="synonym">Chrysanthemum cinerariifolium</name>
    <dbReference type="NCBI Taxonomy" id="118510"/>
    <lineage>
        <taxon>Eukaryota</taxon>
        <taxon>Viridiplantae</taxon>
        <taxon>Streptophyta</taxon>
        <taxon>Embryophyta</taxon>
        <taxon>Tracheophyta</taxon>
        <taxon>Spermatophyta</taxon>
        <taxon>Magnoliopsida</taxon>
        <taxon>eudicotyledons</taxon>
        <taxon>Gunneridae</taxon>
        <taxon>Pentapetalae</taxon>
        <taxon>asterids</taxon>
        <taxon>campanulids</taxon>
        <taxon>Asterales</taxon>
        <taxon>Asteraceae</taxon>
        <taxon>Asteroideae</taxon>
        <taxon>Anthemideae</taxon>
        <taxon>Anthemidinae</taxon>
        <taxon>Tanacetum</taxon>
    </lineage>
</organism>
<accession>A0A699WXU9</accession>
<sequence length="73" mass="7385">TAKPRSRASGYLIRDPKIICLAGNRCDSGGAVTGSGLLAAEQRAAATFEIDAGAIARRAGGLVPDRRAQSSGS</sequence>